<protein>
    <submittedName>
        <fullName evidence="1">Uncharacterized protein</fullName>
    </submittedName>
</protein>
<dbReference type="Proteomes" id="UP000624244">
    <property type="component" value="Unassembled WGS sequence"/>
</dbReference>
<sequence length="284" mass="32415">MHSDTIKDIYIESKQSAILKQDVVAFHGVYCDYNTHYVRVTTSQPFRSTSTTHQIDEDVLTFREFLKKDFRSSETYTDTLKTIEEFDKQCCRTIHDTAMLSARVLINWLRLCFSACIPTLRKSRSRHYSSISNLKSTPRYPSIGPITTDDEHDIVVDNSISITNSVLPEDIIAIIAIQSFYSTFEGVCGYGVLVATRSDTLNLQQRIDLRALLPHGRIMNQLRGIVGEHVYRELLEFEEKHMNFLEPVYQGILPDDLLIGVGEELLLENCSPMLQAQVDNCLAI</sequence>
<organism evidence="1 2">
    <name type="scientific">Cochliobolus sativus</name>
    <name type="common">Common root rot and spot blotch fungus</name>
    <name type="synonym">Bipolaris sorokiniana</name>
    <dbReference type="NCBI Taxonomy" id="45130"/>
    <lineage>
        <taxon>Eukaryota</taxon>
        <taxon>Fungi</taxon>
        <taxon>Dikarya</taxon>
        <taxon>Ascomycota</taxon>
        <taxon>Pezizomycotina</taxon>
        <taxon>Dothideomycetes</taxon>
        <taxon>Pleosporomycetidae</taxon>
        <taxon>Pleosporales</taxon>
        <taxon>Pleosporineae</taxon>
        <taxon>Pleosporaceae</taxon>
        <taxon>Bipolaris</taxon>
    </lineage>
</organism>
<proteinExistence type="predicted"/>
<accession>A0A8H5Z732</accession>
<evidence type="ECO:0000313" key="1">
    <source>
        <dbReference type="EMBL" id="KAF5843985.1"/>
    </source>
</evidence>
<reference evidence="1" key="1">
    <citation type="submission" date="2019-11" db="EMBL/GenBank/DDBJ databases">
        <title>Bipolaris sorokiniana Genome sequencing.</title>
        <authorList>
            <person name="Wang H."/>
        </authorList>
    </citation>
    <scope>NUCLEOTIDE SEQUENCE</scope>
</reference>
<comment type="caution">
    <text evidence="1">The sequence shown here is derived from an EMBL/GenBank/DDBJ whole genome shotgun (WGS) entry which is preliminary data.</text>
</comment>
<evidence type="ECO:0000313" key="2">
    <source>
        <dbReference type="Proteomes" id="UP000624244"/>
    </source>
</evidence>
<gene>
    <name evidence="1" type="ORF">GGP41_003159</name>
</gene>
<dbReference type="AlphaFoldDB" id="A0A8H5Z732"/>
<dbReference type="EMBL" id="WNKQ01000040">
    <property type="protein sequence ID" value="KAF5843985.1"/>
    <property type="molecule type" value="Genomic_DNA"/>
</dbReference>
<name>A0A8H5Z732_COCSA</name>